<dbReference type="EMBL" id="CAJNJA010007841">
    <property type="protein sequence ID" value="CAE7229717.1"/>
    <property type="molecule type" value="Genomic_DNA"/>
</dbReference>
<dbReference type="Proteomes" id="UP000601435">
    <property type="component" value="Unassembled WGS sequence"/>
</dbReference>
<evidence type="ECO:0000256" key="1">
    <source>
        <dbReference type="SAM" id="MobiDB-lite"/>
    </source>
</evidence>
<organism evidence="2 3">
    <name type="scientific">Symbiodinium necroappetens</name>
    <dbReference type="NCBI Taxonomy" id="1628268"/>
    <lineage>
        <taxon>Eukaryota</taxon>
        <taxon>Sar</taxon>
        <taxon>Alveolata</taxon>
        <taxon>Dinophyceae</taxon>
        <taxon>Suessiales</taxon>
        <taxon>Symbiodiniaceae</taxon>
        <taxon>Symbiodinium</taxon>
    </lineage>
</organism>
<name>A0A812KG20_9DINO</name>
<sequence>LCFSIRCEAPMHGHILTVLIDVVVFAELCRHAEAMSHHAEVLSDGSVQKDSLVMRREMSRANECWRDESWTSECPKYDQKRCTSYTEKECTSSCSTGQICLKLQMSPVSYTCCTDATASAWSTSASVTASEDKAKPSDNQELHAKKADAEGTGKHRQSGDDTAHSDKDKESSQELHSKADVESQKKSKEPGKDGTHSRDSDKGSDDKPPLEDKLSALEKKKREAEEQVKKLEEERQRLAKEAAKDSEKSQAPHQEAGPEEQPHEESGAPKDLPFSGGRAFEAQIFGEKLEEA</sequence>
<dbReference type="OrthoDB" id="433409at2759"/>
<feature type="compositionally biased region" description="Basic and acidic residues" evidence="1">
    <location>
        <begin position="130"/>
        <end position="250"/>
    </location>
</feature>
<dbReference type="AlphaFoldDB" id="A0A812KG20"/>
<keyword evidence="3" id="KW-1185">Reference proteome</keyword>
<gene>
    <name evidence="2" type="ORF">SNEC2469_LOCUS3473</name>
</gene>
<evidence type="ECO:0000313" key="3">
    <source>
        <dbReference type="Proteomes" id="UP000601435"/>
    </source>
</evidence>
<reference evidence="2" key="1">
    <citation type="submission" date="2021-02" db="EMBL/GenBank/DDBJ databases">
        <authorList>
            <person name="Dougan E. K."/>
            <person name="Rhodes N."/>
            <person name="Thang M."/>
            <person name="Chan C."/>
        </authorList>
    </citation>
    <scope>NUCLEOTIDE SEQUENCE</scope>
</reference>
<evidence type="ECO:0000313" key="2">
    <source>
        <dbReference type="EMBL" id="CAE7229717.1"/>
    </source>
</evidence>
<proteinExistence type="predicted"/>
<feature type="non-terminal residue" evidence="2">
    <location>
        <position position="1"/>
    </location>
</feature>
<accession>A0A812KG20</accession>
<protein>
    <submittedName>
        <fullName evidence="2">Uncharacterized protein</fullName>
    </submittedName>
</protein>
<comment type="caution">
    <text evidence="2">The sequence shown here is derived from an EMBL/GenBank/DDBJ whole genome shotgun (WGS) entry which is preliminary data.</text>
</comment>
<feature type="region of interest" description="Disordered" evidence="1">
    <location>
        <begin position="128"/>
        <end position="292"/>
    </location>
</feature>